<comment type="subcellular location">
    <subcellularLocation>
        <location evidence="4">Membrane</location>
        <topology evidence="4">Multi-pass membrane protein</topology>
    </subcellularLocation>
</comment>
<keyword evidence="2 4" id="KW-1133">Transmembrane helix</keyword>
<dbReference type="AlphaFoldDB" id="A0A4R8T9S9"/>
<dbReference type="PANTHER" id="PTHR12483:SF79">
    <property type="entry name" value="COPPER TRANSPORT PROTEIN"/>
    <property type="match status" value="1"/>
</dbReference>
<evidence type="ECO:0000256" key="1">
    <source>
        <dbReference type="ARBA" id="ARBA00022692"/>
    </source>
</evidence>
<dbReference type="Proteomes" id="UP000295604">
    <property type="component" value="Unassembled WGS sequence"/>
</dbReference>
<protein>
    <recommendedName>
        <fullName evidence="4">Copper transport protein</fullName>
    </recommendedName>
</protein>
<dbReference type="EMBL" id="QAPF01000194">
    <property type="protein sequence ID" value="TEA13611.1"/>
    <property type="molecule type" value="Genomic_DNA"/>
</dbReference>
<keyword evidence="6" id="KW-1185">Reference proteome</keyword>
<name>A0A4R8T9S9_9PEZI</name>
<sequence length="179" mass="19412">MDHGSAAMADCKVSMLWNWDTVDACFLSSSWQIRNGGMMAASCIGVVLLVVLLEVLRAMSKKFDDMMLAQMRRRAESLLANSTTTTADASLSPAPIVMRVSPLQQVLRCLLYAVTFGLAYVIMLLAMYFNGYIIISIVVGAGLGKFVTDWLTYTAHVGESGALPAKKTTGIEEPTVCCQ</sequence>
<dbReference type="InterPro" id="IPR007274">
    <property type="entry name" value="Cop_transporter"/>
</dbReference>
<keyword evidence="3 4" id="KW-0472">Membrane</keyword>
<evidence type="ECO:0000313" key="6">
    <source>
        <dbReference type="Proteomes" id="UP000295604"/>
    </source>
</evidence>
<gene>
    <name evidence="5" type="primary">CTR4</name>
    <name evidence="5" type="ORF">C8034_v004438</name>
</gene>
<evidence type="ECO:0000256" key="4">
    <source>
        <dbReference type="RuleBase" id="RU367022"/>
    </source>
</evidence>
<proteinExistence type="inferred from homology"/>
<accession>A0A4R8T9S9</accession>
<keyword evidence="4" id="KW-0813">Transport</keyword>
<comment type="similarity">
    <text evidence="4">Belongs to the copper transporter (Ctr) (TC 1.A.56) family. SLC31A subfamily.</text>
</comment>
<evidence type="ECO:0000313" key="5">
    <source>
        <dbReference type="EMBL" id="TEA13611.1"/>
    </source>
</evidence>
<dbReference type="GO" id="GO:0005375">
    <property type="term" value="F:copper ion transmembrane transporter activity"/>
    <property type="evidence" value="ECO:0007669"/>
    <property type="project" value="UniProtKB-UniRule"/>
</dbReference>
<keyword evidence="4" id="KW-0187">Copper transport</keyword>
<keyword evidence="4" id="KW-0406">Ion transport</keyword>
<feature type="transmembrane region" description="Helical" evidence="4">
    <location>
        <begin position="109"/>
        <end position="129"/>
    </location>
</feature>
<evidence type="ECO:0000256" key="2">
    <source>
        <dbReference type="ARBA" id="ARBA00022989"/>
    </source>
</evidence>
<comment type="caution">
    <text evidence="5">The sequence shown here is derived from an EMBL/GenBank/DDBJ whole genome shotgun (WGS) entry which is preliminary data.</text>
</comment>
<dbReference type="PANTHER" id="PTHR12483">
    <property type="entry name" value="SOLUTE CARRIER FAMILY 31 COPPER TRANSPORTERS"/>
    <property type="match status" value="1"/>
</dbReference>
<keyword evidence="1 4" id="KW-0812">Transmembrane</keyword>
<dbReference type="Pfam" id="PF04145">
    <property type="entry name" value="Ctr"/>
    <property type="match status" value="1"/>
</dbReference>
<feature type="transmembrane region" description="Helical" evidence="4">
    <location>
        <begin position="36"/>
        <end position="56"/>
    </location>
</feature>
<dbReference type="GO" id="GO:0016020">
    <property type="term" value="C:membrane"/>
    <property type="evidence" value="ECO:0007669"/>
    <property type="project" value="UniProtKB-SubCell"/>
</dbReference>
<reference evidence="5 6" key="1">
    <citation type="submission" date="2018-11" db="EMBL/GenBank/DDBJ databases">
        <title>Genome sequence and assembly of Colletotrichum sidae.</title>
        <authorList>
            <person name="Gan P."/>
            <person name="Shirasu K."/>
        </authorList>
    </citation>
    <scope>NUCLEOTIDE SEQUENCE [LARGE SCALE GENOMIC DNA]</scope>
    <source>
        <strain evidence="5 6">CBS 518.97</strain>
    </source>
</reference>
<evidence type="ECO:0000256" key="3">
    <source>
        <dbReference type="ARBA" id="ARBA00023136"/>
    </source>
</evidence>
<keyword evidence="4" id="KW-0186">Copper</keyword>
<organism evidence="5 6">
    <name type="scientific">Colletotrichum sidae</name>
    <dbReference type="NCBI Taxonomy" id="1347389"/>
    <lineage>
        <taxon>Eukaryota</taxon>
        <taxon>Fungi</taxon>
        <taxon>Dikarya</taxon>
        <taxon>Ascomycota</taxon>
        <taxon>Pezizomycotina</taxon>
        <taxon>Sordariomycetes</taxon>
        <taxon>Hypocreomycetidae</taxon>
        <taxon>Glomerellales</taxon>
        <taxon>Glomerellaceae</taxon>
        <taxon>Colletotrichum</taxon>
        <taxon>Colletotrichum orbiculare species complex</taxon>
    </lineage>
</organism>